<name>A0A402A7S6_9CHLR</name>
<keyword evidence="3" id="KW-1185">Reference proteome</keyword>
<protein>
    <submittedName>
        <fullName evidence="2">Uncharacterized protein</fullName>
    </submittedName>
</protein>
<dbReference type="Proteomes" id="UP000287352">
    <property type="component" value="Unassembled WGS sequence"/>
</dbReference>
<dbReference type="EMBL" id="BIFR01000002">
    <property type="protein sequence ID" value="GCE15128.1"/>
    <property type="molecule type" value="Genomic_DNA"/>
</dbReference>
<feature type="transmembrane region" description="Helical" evidence="1">
    <location>
        <begin position="140"/>
        <end position="166"/>
    </location>
</feature>
<feature type="transmembrane region" description="Helical" evidence="1">
    <location>
        <begin position="213"/>
        <end position="236"/>
    </location>
</feature>
<feature type="transmembrane region" description="Helical" evidence="1">
    <location>
        <begin position="187"/>
        <end position="207"/>
    </location>
</feature>
<sequence length="389" mass="42194">MSQAIGRRSLFGNLAMPVLRWLLNLRLFSGLGILLGGVITLVGVSWDIQWHVFVGRDRTLTAPHIVMLSGIVIGGVLALMEVLIETNWVKRNSALKQYTTRFAGLFSSSIGSYIAGYGALASGLGFVLDTYWHALYGVDVAIWAPFHLMIFVGMSIMVLGSIYIIASVSRFTGRELDLRSAKIGHSGTVVAIAVFMGFVSILVPPAIDARGSLQIGGLLINFYPFLEALLVSFVFVATKGVLPSRLSATLVMLVYIGEAILFSLIVPPLTNWLLPIEGLHYRQGIGLFSAISIIAVNWPLTPIAIAPLVDACFVWARRLAWTERRRNLILGVISFIACIPVFVLPARDETEILAHAGIVGVTVSLLLGIVGIVIGIRLGHYTGEVMNQK</sequence>
<keyword evidence="1" id="KW-0812">Transmembrane</keyword>
<keyword evidence="1" id="KW-0472">Membrane</keyword>
<feature type="transmembrane region" description="Helical" evidence="1">
    <location>
        <begin position="328"/>
        <end position="346"/>
    </location>
</feature>
<proteinExistence type="predicted"/>
<comment type="caution">
    <text evidence="2">The sequence shown here is derived from an EMBL/GenBank/DDBJ whole genome shotgun (WGS) entry which is preliminary data.</text>
</comment>
<feature type="transmembrane region" description="Helical" evidence="1">
    <location>
        <begin position="248"/>
        <end position="266"/>
    </location>
</feature>
<feature type="transmembrane region" description="Helical" evidence="1">
    <location>
        <begin position="286"/>
        <end position="316"/>
    </location>
</feature>
<dbReference type="AlphaFoldDB" id="A0A402A7S6"/>
<accession>A0A402A7S6</accession>
<keyword evidence="1" id="KW-1133">Transmembrane helix</keyword>
<feature type="transmembrane region" description="Helical" evidence="1">
    <location>
        <begin position="21"/>
        <end position="44"/>
    </location>
</feature>
<evidence type="ECO:0000313" key="2">
    <source>
        <dbReference type="EMBL" id="GCE15128.1"/>
    </source>
</evidence>
<evidence type="ECO:0000313" key="3">
    <source>
        <dbReference type="Proteomes" id="UP000287352"/>
    </source>
</evidence>
<reference evidence="3" key="1">
    <citation type="submission" date="2018-12" db="EMBL/GenBank/DDBJ databases">
        <title>Tengunoibacter tsumagoiensis gen. nov., sp. nov., Dictyobacter kobayashii sp. nov., D. alpinus sp. nov., and D. joshuensis sp. nov. and description of Dictyobacteraceae fam. nov. within the order Ktedonobacterales isolated from Tengu-no-mugimeshi.</title>
        <authorList>
            <person name="Wang C.M."/>
            <person name="Zheng Y."/>
            <person name="Sakai Y."/>
            <person name="Toyoda A."/>
            <person name="Minakuchi Y."/>
            <person name="Abe K."/>
            <person name="Yokota A."/>
            <person name="Yabe S."/>
        </authorList>
    </citation>
    <scope>NUCLEOTIDE SEQUENCE [LARGE SCALE GENOMIC DNA]</scope>
    <source>
        <strain evidence="3">Uno3</strain>
    </source>
</reference>
<feature type="transmembrane region" description="Helical" evidence="1">
    <location>
        <begin position="352"/>
        <end position="376"/>
    </location>
</feature>
<organism evidence="2 3">
    <name type="scientific">Tengunoibacter tsumagoiensis</name>
    <dbReference type="NCBI Taxonomy" id="2014871"/>
    <lineage>
        <taxon>Bacteria</taxon>
        <taxon>Bacillati</taxon>
        <taxon>Chloroflexota</taxon>
        <taxon>Ktedonobacteria</taxon>
        <taxon>Ktedonobacterales</taxon>
        <taxon>Dictyobacteraceae</taxon>
        <taxon>Tengunoibacter</taxon>
    </lineage>
</organism>
<dbReference type="RefSeq" id="WP_126582633.1">
    <property type="nucleotide sequence ID" value="NZ_BIFR01000002.1"/>
</dbReference>
<evidence type="ECO:0000256" key="1">
    <source>
        <dbReference type="SAM" id="Phobius"/>
    </source>
</evidence>
<feature type="transmembrane region" description="Helical" evidence="1">
    <location>
        <begin position="105"/>
        <end position="128"/>
    </location>
</feature>
<gene>
    <name evidence="2" type="ORF">KTT_49870</name>
</gene>
<dbReference type="OrthoDB" id="150039at2"/>
<feature type="transmembrane region" description="Helical" evidence="1">
    <location>
        <begin position="64"/>
        <end position="84"/>
    </location>
</feature>